<name>A0AAJ0FSM3_9HYPO</name>
<dbReference type="Proteomes" id="UP001251528">
    <property type="component" value="Unassembled WGS sequence"/>
</dbReference>
<feature type="region of interest" description="Disordered" evidence="1">
    <location>
        <begin position="158"/>
        <end position="181"/>
    </location>
</feature>
<gene>
    <name evidence="3" type="ORF">QQS21_012524</name>
</gene>
<feature type="transmembrane region" description="Helical" evidence="2">
    <location>
        <begin position="71"/>
        <end position="92"/>
    </location>
</feature>
<dbReference type="Pfam" id="PF12716">
    <property type="entry name" value="Apq12"/>
    <property type="match status" value="1"/>
</dbReference>
<evidence type="ECO:0000313" key="3">
    <source>
        <dbReference type="EMBL" id="KAK2589798.1"/>
    </source>
</evidence>
<feature type="transmembrane region" description="Helical" evidence="2">
    <location>
        <begin position="98"/>
        <end position="120"/>
    </location>
</feature>
<evidence type="ECO:0008006" key="5">
    <source>
        <dbReference type="Google" id="ProtNLM"/>
    </source>
</evidence>
<evidence type="ECO:0000256" key="1">
    <source>
        <dbReference type="SAM" id="MobiDB-lite"/>
    </source>
</evidence>
<keyword evidence="4" id="KW-1185">Reference proteome</keyword>
<accession>A0AAJ0FSM3</accession>
<evidence type="ECO:0000313" key="4">
    <source>
        <dbReference type="Proteomes" id="UP001251528"/>
    </source>
</evidence>
<keyword evidence="2" id="KW-0472">Membrane</keyword>
<dbReference type="InterPro" id="IPR024316">
    <property type="entry name" value="APQ12"/>
</dbReference>
<evidence type="ECO:0000256" key="2">
    <source>
        <dbReference type="SAM" id="Phobius"/>
    </source>
</evidence>
<comment type="caution">
    <text evidence="3">The sequence shown here is derived from an EMBL/GenBank/DDBJ whole genome shotgun (WGS) entry which is preliminary data.</text>
</comment>
<keyword evidence="2" id="KW-0812">Transmembrane</keyword>
<reference evidence="3" key="1">
    <citation type="submission" date="2023-06" db="EMBL/GenBank/DDBJ databases">
        <title>Conoideocrella luteorostrata (Hypocreales: Clavicipitaceae), a potential biocontrol fungus for elongate hemlock scale in United States Christmas tree production areas.</title>
        <authorList>
            <person name="Barrett H."/>
            <person name="Lovett B."/>
            <person name="Macias A.M."/>
            <person name="Stajich J.E."/>
            <person name="Kasson M.T."/>
        </authorList>
    </citation>
    <scope>NUCLEOTIDE SEQUENCE</scope>
    <source>
        <strain evidence="3">ARSEF 14590</strain>
    </source>
</reference>
<protein>
    <recommendedName>
        <fullName evidence="5">Nuclear pore assembly and biogenesis-domain-containing protein</fullName>
    </recommendedName>
</protein>
<proteinExistence type="predicted"/>
<dbReference type="AlphaFoldDB" id="A0AAJ0FSM3"/>
<organism evidence="3 4">
    <name type="scientific">Conoideocrella luteorostrata</name>
    <dbReference type="NCBI Taxonomy" id="1105319"/>
    <lineage>
        <taxon>Eukaryota</taxon>
        <taxon>Fungi</taxon>
        <taxon>Dikarya</taxon>
        <taxon>Ascomycota</taxon>
        <taxon>Pezizomycotina</taxon>
        <taxon>Sordariomycetes</taxon>
        <taxon>Hypocreomycetidae</taxon>
        <taxon>Hypocreales</taxon>
        <taxon>Clavicipitaceae</taxon>
        <taxon>Conoideocrella</taxon>
    </lineage>
</organism>
<keyword evidence="2" id="KW-1133">Transmembrane helix</keyword>
<sequence>MAASITSRLLTELLPPDLAASVRQHLLDPRAPFQIYTQALASQLQGLLSSLSPYVQPMVDRALAAMVDNQGATGLVVLLVLMTAVVVVMNWIRRLVMWWTRLVMQGVFWAGVVLALAWVWNRGVLESVRDAVVLASKVLGYLAVLKDFWMEEYERYEANGSGSGSGSGSGFGAARGRSSGR</sequence>
<feature type="compositionally biased region" description="Gly residues" evidence="1">
    <location>
        <begin position="161"/>
        <end position="173"/>
    </location>
</feature>
<dbReference type="EMBL" id="JASWJB010000551">
    <property type="protein sequence ID" value="KAK2589798.1"/>
    <property type="molecule type" value="Genomic_DNA"/>
</dbReference>